<proteinExistence type="predicted"/>
<organism evidence="2">
    <name type="scientific">Siphoviridae sp. ctLeh52</name>
    <dbReference type="NCBI Taxonomy" id="2827849"/>
    <lineage>
        <taxon>Viruses</taxon>
        <taxon>Duplodnaviria</taxon>
        <taxon>Heunggongvirae</taxon>
        <taxon>Uroviricota</taxon>
        <taxon>Caudoviricetes</taxon>
    </lineage>
</organism>
<keyword evidence="1" id="KW-0812">Transmembrane</keyword>
<feature type="transmembrane region" description="Helical" evidence="1">
    <location>
        <begin position="12"/>
        <end position="29"/>
    </location>
</feature>
<sequence length="35" mass="4004">MVCACHNHMCTAYLSLTIHNLTVLSFSLLHRLGFR</sequence>
<keyword evidence="1" id="KW-0472">Membrane</keyword>
<accession>A0A8S5RWK1</accession>
<evidence type="ECO:0000313" key="2">
    <source>
        <dbReference type="EMBL" id="DAF43132.1"/>
    </source>
</evidence>
<keyword evidence="1" id="KW-1133">Transmembrane helix</keyword>
<dbReference type="EMBL" id="BK032499">
    <property type="protein sequence ID" value="DAF43132.1"/>
    <property type="molecule type" value="Genomic_DNA"/>
</dbReference>
<evidence type="ECO:0000256" key="1">
    <source>
        <dbReference type="SAM" id="Phobius"/>
    </source>
</evidence>
<protein>
    <submittedName>
        <fullName evidence="2">Uncharacterized protein</fullName>
    </submittedName>
</protein>
<reference evidence="2" key="1">
    <citation type="journal article" date="2021" name="Proc. Natl. Acad. Sci. U.S.A.">
        <title>A Catalog of Tens of Thousands of Viruses from Human Metagenomes Reveals Hidden Associations with Chronic Diseases.</title>
        <authorList>
            <person name="Tisza M.J."/>
            <person name="Buck C.B."/>
        </authorList>
    </citation>
    <scope>NUCLEOTIDE SEQUENCE</scope>
    <source>
        <strain evidence="2">CtLeh52</strain>
    </source>
</reference>
<name>A0A8S5RWK1_9CAUD</name>